<dbReference type="Proteomes" id="UP001198163">
    <property type="component" value="Unassembled WGS sequence"/>
</dbReference>
<dbReference type="AlphaFoldDB" id="A0AAE3JI07"/>
<protein>
    <submittedName>
        <fullName evidence="3">Glycosyltransferase family 2 protein</fullName>
    </submittedName>
</protein>
<proteinExistence type="predicted"/>
<keyword evidence="1" id="KW-1133">Transmembrane helix</keyword>
<dbReference type="PANTHER" id="PTHR48090">
    <property type="entry name" value="UNDECAPRENYL-PHOSPHATE 4-DEOXY-4-FORMAMIDO-L-ARABINOSE TRANSFERASE-RELATED"/>
    <property type="match status" value="1"/>
</dbReference>
<organism evidence="3 4">
    <name type="scientific">Teretinema zuelzerae</name>
    <dbReference type="NCBI Taxonomy" id="156"/>
    <lineage>
        <taxon>Bacteria</taxon>
        <taxon>Pseudomonadati</taxon>
        <taxon>Spirochaetota</taxon>
        <taxon>Spirochaetia</taxon>
        <taxon>Spirochaetales</taxon>
        <taxon>Treponemataceae</taxon>
        <taxon>Teretinema</taxon>
    </lineage>
</organism>
<name>A0AAE3JI07_9SPIR</name>
<dbReference type="InterPro" id="IPR001173">
    <property type="entry name" value="Glyco_trans_2-like"/>
</dbReference>
<sequence length="290" mass="32403">MNGVSIIIPTYNEEKAILETIRNLHGTMKASGIPYQIIIVNDCSKDGTREILESNGGGEGLGATLIHHEFNRGYGASIKTGSKHAVYDVLCITDSDGTYPNDRIPDLYAEMKNRDMVVGARIGKNVHIPWLRRAPKAFINRLASYVSEVDIPDLNSGLRVFTKELFDRYFSLYPNGFSLTSTITLAALTNGYEVKYVKIDYFKREGSSKIRPIKDTMNFIMLILRMCVLFNPLRIFIPLSLALLALGTGVLVWGLAFMGKFYDGTFIMLSLSAIQFFCMGLIADAISRRE</sequence>
<dbReference type="CDD" id="cd04179">
    <property type="entry name" value="DPM_DPG-synthase_like"/>
    <property type="match status" value="1"/>
</dbReference>
<evidence type="ECO:0000256" key="1">
    <source>
        <dbReference type="SAM" id="Phobius"/>
    </source>
</evidence>
<dbReference type="InterPro" id="IPR029044">
    <property type="entry name" value="Nucleotide-diphossugar_trans"/>
</dbReference>
<feature type="transmembrane region" description="Helical" evidence="1">
    <location>
        <begin position="235"/>
        <end position="258"/>
    </location>
</feature>
<evidence type="ECO:0000313" key="3">
    <source>
        <dbReference type="EMBL" id="MCD1653621.1"/>
    </source>
</evidence>
<comment type="caution">
    <text evidence="3">The sequence shown here is derived from an EMBL/GenBank/DDBJ whole genome shotgun (WGS) entry which is preliminary data.</text>
</comment>
<dbReference type="EMBL" id="JAINWA010000001">
    <property type="protein sequence ID" value="MCD1653621.1"/>
    <property type="molecule type" value="Genomic_DNA"/>
</dbReference>
<dbReference type="RefSeq" id="WP_230752816.1">
    <property type="nucleotide sequence ID" value="NZ_JAINWA010000001.1"/>
</dbReference>
<keyword evidence="1" id="KW-0812">Transmembrane</keyword>
<dbReference type="Gene3D" id="3.90.550.10">
    <property type="entry name" value="Spore Coat Polysaccharide Biosynthesis Protein SpsA, Chain A"/>
    <property type="match status" value="1"/>
</dbReference>
<reference evidence="3" key="1">
    <citation type="submission" date="2021-08" db="EMBL/GenBank/DDBJ databases">
        <title>Comparative analyses of Brucepasteria parasyntrophica and Teretinema zuelzerae.</title>
        <authorList>
            <person name="Song Y."/>
            <person name="Brune A."/>
        </authorList>
    </citation>
    <scope>NUCLEOTIDE SEQUENCE</scope>
    <source>
        <strain evidence="3">DSM 1903</strain>
    </source>
</reference>
<keyword evidence="1" id="KW-0472">Membrane</keyword>
<evidence type="ECO:0000259" key="2">
    <source>
        <dbReference type="Pfam" id="PF00535"/>
    </source>
</evidence>
<feature type="domain" description="Glycosyltransferase 2-like" evidence="2">
    <location>
        <begin position="5"/>
        <end position="170"/>
    </location>
</feature>
<gene>
    <name evidence="3" type="ORF">K7J14_02775</name>
</gene>
<evidence type="ECO:0000313" key="4">
    <source>
        <dbReference type="Proteomes" id="UP001198163"/>
    </source>
</evidence>
<dbReference type="SUPFAM" id="SSF53448">
    <property type="entry name" value="Nucleotide-diphospho-sugar transferases"/>
    <property type="match status" value="1"/>
</dbReference>
<keyword evidence="4" id="KW-1185">Reference proteome</keyword>
<dbReference type="Pfam" id="PF00535">
    <property type="entry name" value="Glycos_transf_2"/>
    <property type="match status" value="1"/>
</dbReference>
<dbReference type="InterPro" id="IPR050256">
    <property type="entry name" value="Glycosyltransferase_2"/>
</dbReference>
<feature type="transmembrane region" description="Helical" evidence="1">
    <location>
        <begin position="264"/>
        <end position="286"/>
    </location>
</feature>
<accession>A0AAE3JI07</accession>
<dbReference type="PANTHER" id="PTHR48090:SF7">
    <property type="entry name" value="RFBJ PROTEIN"/>
    <property type="match status" value="1"/>
</dbReference>